<evidence type="ECO:0000313" key="1">
    <source>
        <dbReference type="EMBL" id="SEC04114.1"/>
    </source>
</evidence>
<proteinExistence type="predicted"/>
<name>A0A1H4PA50_9PSED</name>
<dbReference type="AlphaFoldDB" id="A0A1H4PA50"/>
<reference evidence="2" key="1">
    <citation type="submission" date="2016-10" db="EMBL/GenBank/DDBJ databases">
        <authorList>
            <person name="Varghese N."/>
            <person name="Submissions S."/>
        </authorList>
    </citation>
    <scope>NUCLEOTIDE SEQUENCE [LARGE SCALE GENOMIC DNA]</scope>
    <source>
        <strain evidence="2">DSM 9751</strain>
    </source>
</reference>
<sequence length="152" mass="16905">MDIQRLLKKRQLNVQEQNALDAYRLERCALAWRNEGVPVALMECARARGVDWAATVVLQLEVDFPGMSSLFGLLLTQDERFIEFEIDTDPAHQRVESLECWQDVSDTLNHSTRNRGTGKGFAAIAKQVRRKVLGLLAQGCSAPGAPSGRQAP</sequence>
<gene>
    <name evidence="1" type="ORF">SAMN05216178_3215</name>
</gene>
<protein>
    <submittedName>
        <fullName evidence="1">Uncharacterized protein</fullName>
    </submittedName>
</protein>
<organism evidence="1 2">
    <name type="scientific">Pseudomonas saponiphila</name>
    <dbReference type="NCBI Taxonomy" id="556534"/>
    <lineage>
        <taxon>Bacteria</taxon>
        <taxon>Pseudomonadati</taxon>
        <taxon>Pseudomonadota</taxon>
        <taxon>Gammaproteobacteria</taxon>
        <taxon>Pseudomonadales</taxon>
        <taxon>Pseudomonadaceae</taxon>
        <taxon>Pseudomonas</taxon>
    </lineage>
</organism>
<dbReference type="Proteomes" id="UP000198982">
    <property type="component" value="Unassembled WGS sequence"/>
</dbReference>
<accession>A0A1H4PA50</accession>
<keyword evidence="2" id="KW-1185">Reference proteome</keyword>
<dbReference type="RefSeq" id="WP_092315101.1">
    <property type="nucleotide sequence ID" value="NZ_FNTJ01000001.1"/>
</dbReference>
<evidence type="ECO:0000313" key="2">
    <source>
        <dbReference type="Proteomes" id="UP000198982"/>
    </source>
</evidence>
<dbReference type="EMBL" id="FNTJ01000001">
    <property type="protein sequence ID" value="SEC04114.1"/>
    <property type="molecule type" value="Genomic_DNA"/>
</dbReference>